<keyword evidence="2" id="KW-1185">Reference proteome</keyword>
<accession>A0ABP6G1C6</accession>
<proteinExistence type="predicted"/>
<protein>
    <submittedName>
        <fullName evidence="1">Uncharacterized protein</fullName>
    </submittedName>
</protein>
<dbReference type="EMBL" id="BAAASL010000003">
    <property type="protein sequence ID" value="GAA2710374.1"/>
    <property type="molecule type" value="Genomic_DNA"/>
</dbReference>
<evidence type="ECO:0000313" key="1">
    <source>
        <dbReference type="EMBL" id="GAA2710374.1"/>
    </source>
</evidence>
<comment type="caution">
    <text evidence="1">The sequence shown here is derived from an EMBL/GenBank/DDBJ whole genome shotgun (WGS) entry which is preliminary data.</text>
</comment>
<sequence>MAAGRTVDPARWQETFEGLMSRIAGRFARTIHGWSISPAFLVIRGGHPGPSAKRGFVASLW</sequence>
<dbReference type="Proteomes" id="UP001500886">
    <property type="component" value="Unassembled WGS sequence"/>
</dbReference>
<reference evidence="2" key="1">
    <citation type="journal article" date="2019" name="Int. J. Syst. Evol. Microbiol.">
        <title>The Global Catalogue of Microorganisms (GCM) 10K type strain sequencing project: providing services to taxonomists for standard genome sequencing and annotation.</title>
        <authorList>
            <consortium name="The Broad Institute Genomics Platform"/>
            <consortium name="The Broad Institute Genome Sequencing Center for Infectious Disease"/>
            <person name="Wu L."/>
            <person name="Ma J."/>
        </authorList>
    </citation>
    <scope>NUCLEOTIDE SEQUENCE [LARGE SCALE GENOMIC DNA]</scope>
    <source>
        <strain evidence="2">JCM 4542</strain>
    </source>
</reference>
<gene>
    <name evidence="1" type="ORF">GCM10010315_10150</name>
</gene>
<name>A0ABP6G1C6_9ACTN</name>
<evidence type="ECO:0000313" key="2">
    <source>
        <dbReference type="Proteomes" id="UP001500886"/>
    </source>
</evidence>
<organism evidence="1 2">
    <name type="scientific">Streptomyces luteosporeus</name>
    <dbReference type="NCBI Taxonomy" id="173856"/>
    <lineage>
        <taxon>Bacteria</taxon>
        <taxon>Bacillati</taxon>
        <taxon>Actinomycetota</taxon>
        <taxon>Actinomycetes</taxon>
        <taxon>Kitasatosporales</taxon>
        <taxon>Streptomycetaceae</taxon>
        <taxon>Streptomyces</taxon>
    </lineage>
</organism>